<keyword evidence="3" id="KW-1185">Reference proteome</keyword>
<comment type="caution">
    <text evidence="2">The sequence shown here is derived from an EMBL/GenBank/DDBJ whole genome shotgun (WGS) entry which is preliminary data.</text>
</comment>
<organism evidence="2 3">
    <name type="scientific">Streptomyces capoamus</name>
    <dbReference type="NCBI Taxonomy" id="68183"/>
    <lineage>
        <taxon>Bacteria</taxon>
        <taxon>Bacillati</taxon>
        <taxon>Actinomycetota</taxon>
        <taxon>Actinomycetes</taxon>
        <taxon>Kitasatosporales</taxon>
        <taxon>Streptomycetaceae</taxon>
        <taxon>Streptomyces</taxon>
    </lineage>
</organism>
<dbReference type="Gene3D" id="3.40.50.1820">
    <property type="entry name" value="alpha/beta hydrolase"/>
    <property type="match status" value="1"/>
</dbReference>
<dbReference type="InterPro" id="IPR050266">
    <property type="entry name" value="AB_hydrolase_sf"/>
</dbReference>
<protein>
    <recommendedName>
        <fullName evidence="1">AB hydrolase-1 domain-containing protein</fullName>
    </recommendedName>
</protein>
<dbReference type="EMBL" id="BNBF01000018">
    <property type="protein sequence ID" value="GHG63488.1"/>
    <property type="molecule type" value="Genomic_DNA"/>
</dbReference>
<dbReference type="SUPFAM" id="SSF53474">
    <property type="entry name" value="alpha/beta-Hydrolases"/>
    <property type="match status" value="1"/>
</dbReference>
<dbReference type="GO" id="GO:0016020">
    <property type="term" value="C:membrane"/>
    <property type="evidence" value="ECO:0007669"/>
    <property type="project" value="TreeGrafter"/>
</dbReference>
<name>A0A919EZU6_9ACTN</name>
<evidence type="ECO:0000259" key="1">
    <source>
        <dbReference type="Pfam" id="PF12697"/>
    </source>
</evidence>
<evidence type="ECO:0000313" key="3">
    <source>
        <dbReference type="Proteomes" id="UP000619355"/>
    </source>
</evidence>
<dbReference type="Pfam" id="PF12697">
    <property type="entry name" value="Abhydrolase_6"/>
    <property type="match status" value="1"/>
</dbReference>
<reference evidence="3" key="1">
    <citation type="journal article" date="2019" name="Int. J. Syst. Evol. Microbiol.">
        <title>The Global Catalogue of Microorganisms (GCM) 10K type strain sequencing project: providing services to taxonomists for standard genome sequencing and annotation.</title>
        <authorList>
            <consortium name="The Broad Institute Genomics Platform"/>
            <consortium name="The Broad Institute Genome Sequencing Center for Infectious Disease"/>
            <person name="Wu L."/>
            <person name="Ma J."/>
        </authorList>
    </citation>
    <scope>NUCLEOTIDE SEQUENCE [LARGE SCALE GENOMIC DNA]</scope>
    <source>
        <strain evidence="3">JCM 4253</strain>
    </source>
</reference>
<dbReference type="AlphaFoldDB" id="A0A919EZU6"/>
<dbReference type="Proteomes" id="UP000619355">
    <property type="component" value="Unassembled WGS sequence"/>
</dbReference>
<dbReference type="PANTHER" id="PTHR43798">
    <property type="entry name" value="MONOACYLGLYCEROL LIPASE"/>
    <property type="match status" value="1"/>
</dbReference>
<proteinExistence type="predicted"/>
<feature type="domain" description="AB hydrolase-1" evidence="1">
    <location>
        <begin position="5"/>
        <end position="229"/>
    </location>
</feature>
<sequence length="244" mass="26499">MRALALHGLAATGAGWRPYEEHAGPGVEVWTAELPWGQTGGSGWSLPGGDPAGWIGAALDEVPGRVDVLIAHSYSALLALEHLATAPRHTRPGGLVVVSPFHRRDPGDFHWDTAQHYLGIFQDVFDEALRLASTRVLDAGLRRDMALLVRDRVGPYGWLRFYDSYLRSPFLDTAALDLPVLVVAGRDDRFAPPEDAEALAGALPRARLSLLDACGHFPMAERPREFADAVHAFVNESVVGAEVR</sequence>
<accession>A0A919EZU6</accession>
<dbReference type="GO" id="GO:0003824">
    <property type="term" value="F:catalytic activity"/>
    <property type="evidence" value="ECO:0007669"/>
    <property type="project" value="UniProtKB-ARBA"/>
</dbReference>
<evidence type="ECO:0000313" key="2">
    <source>
        <dbReference type="EMBL" id="GHG63488.1"/>
    </source>
</evidence>
<gene>
    <name evidence="2" type="ORF">GCM10018980_54100</name>
</gene>
<dbReference type="InterPro" id="IPR029058">
    <property type="entry name" value="AB_hydrolase_fold"/>
</dbReference>
<dbReference type="InterPro" id="IPR000073">
    <property type="entry name" value="AB_hydrolase_1"/>
</dbReference>
<dbReference type="PANTHER" id="PTHR43798:SF33">
    <property type="entry name" value="HYDROLASE, PUTATIVE (AFU_ORTHOLOGUE AFUA_2G14860)-RELATED"/>
    <property type="match status" value="1"/>
</dbReference>